<reference evidence="1" key="1">
    <citation type="submission" date="2018-02" db="EMBL/GenBank/DDBJ databases">
        <title>Rhizophora mucronata_Transcriptome.</title>
        <authorList>
            <person name="Meera S.P."/>
            <person name="Sreeshan A."/>
            <person name="Augustine A."/>
        </authorList>
    </citation>
    <scope>NUCLEOTIDE SEQUENCE</scope>
    <source>
        <tissue evidence="1">Leaf</tissue>
    </source>
</reference>
<organism evidence="1">
    <name type="scientific">Rhizophora mucronata</name>
    <name type="common">Asiatic mangrove</name>
    <dbReference type="NCBI Taxonomy" id="61149"/>
    <lineage>
        <taxon>Eukaryota</taxon>
        <taxon>Viridiplantae</taxon>
        <taxon>Streptophyta</taxon>
        <taxon>Embryophyta</taxon>
        <taxon>Tracheophyta</taxon>
        <taxon>Spermatophyta</taxon>
        <taxon>Magnoliopsida</taxon>
        <taxon>eudicotyledons</taxon>
        <taxon>Gunneridae</taxon>
        <taxon>Pentapetalae</taxon>
        <taxon>rosids</taxon>
        <taxon>fabids</taxon>
        <taxon>Malpighiales</taxon>
        <taxon>Rhizophoraceae</taxon>
        <taxon>Rhizophora</taxon>
    </lineage>
</organism>
<dbReference type="AlphaFoldDB" id="A0A2P2IPQ4"/>
<protein>
    <submittedName>
        <fullName evidence="1">Uncharacterized protein</fullName>
    </submittedName>
</protein>
<name>A0A2P2IPQ4_RHIMU</name>
<dbReference type="EMBL" id="GGEC01002718">
    <property type="protein sequence ID" value="MBW83201.1"/>
    <property type="molecule type" value="Transcribed_RNA"/>
</dbReference>
<proteinExistence type="predicted"/>
<sequence length="48" mass="5545">MSIFKGSLEVGYAEKRKEMLIKNLLLECEKFSWAREMVAGQSLGFNNF</sequence>
<accession>A0A2P2IPQ4</accession>
<evidence type="ECO:0000313" key="1">
    <source>
        <dbReference type="EMBL" id="MBW83201.1"/>
    </source>
</evidence>